<dbReference type="Pfam" id="PF00203">
    <property type="entry name" value="Ribosomal_S19"/>
    <property type="match status" value="3"/>
</dbReference>
<dbReference type="InterPro" id="IPR023575">
    <property type="entry name" value="Ribosomal_uS19_SF"/>
</dbReference>
<keyword evidence="2 4" id="KW-0689">Ribosomal protein</keyword>
<keyword evidence="6" id="KW-1185">Reference proteome</keyword>
<evidence type="ECO:0008006" key="7">
    <source>
        <dbReference type="Google" id="ProtNLM"/>
    </source>
</evidence>
<dbReference type="Proteomes" id="UP000626092">
    <property type="component" value="Unassembled WGS sequence"/>
</dbReference>
<dbReference type="GO" id="GO:0022627">
    <property type="term" value="C:cytosolic small ribosomal subunit"/>
    <property type="evidence" value="ECO:0007669"/>
    <property type="project" value="TreeGrafter"/>
</dbReference>
<dbReference type="OrthoDB" id="1843218at2759"/>
<proteinExistence type="inferred from homology"/>
<evidence type="ECO:0000313" key="6">
    <source>
        <dbReference type="Proteomes" id="UP000626092"/>
    </source>
</evidence>
<dbReference type="Gene3D" id="3.30.860.10">
    <property type="entry name" value="30s Ribosomal Protein S19, Chain A"/>
    <property type="match status" value="3"/>
</dbReference>
<comment type="similarity">
    <text evidence="1 4">Belongs to the universal ribosomal protein uS19 family.</text>
</comment>
<keyword evidence="3 4" id="KW-0687">Ribonucleoprotein</keyword>
<gene>
    <name evidence="5" type="ORF">RHSIM_RhsimUnG0114600</name>
</gene>
<dbReference type="PANTHER" id="PTHR11880">
    <property type="entry name" value="RIBOSOMAL PROTEIN S19P FAMILY MEMBER"/>
    <property type="match status" value="1"/>
</dbReference>
<organism evidence="5 6">
    <name type="scientific">Rhododendron simsii</name>
    <name type="common">Sims's rhododendron</name>
    <dbReference type="NCBI Taxonomy" id="118357"/>
    <lineage>
        <taxon>Eukaryota</taxon>
        <taxon>Viridiplantae</taxon>
        <taxon>Streptophyta</taxon>
        <taxon>Embryophyta</taxon>
        <taxon>Tracheophyta</taxon>
        <taxon>Spermatophyta</taxon>
        <taxon>Magnoliopsida</taxon>
        <taxon>eudicotyledons</taxon>
        <taxon>Gunneridae</taxon>
        <taxon>Pentapetalae</taxon>
        <taxon>asterids</taxon>
        <taxon>Ericales</taxon>
        <taxon>Ericaceae</taxon>
        <taxon>Ericoideae</taxon>
        <taxon>Rhodoreae</taxon>
        <taxon>Rhododendron</taxon>
    </lineage>
</organism>
<evidence type="ECO:0000256" key="1">
    <source>
        <dbReference type="ARBA" id="ARBA00007345"/>
    </source>
</evidence>
<dbReference type="EMBL" id="WJXA01000276">
    <property type="protein sequence ID" value="KAF7113552.1"/>
    <property type="molecule type" value="Genomic_DNA"/>
</dbReference>
<dbReference type="FunFam" id="3.30.860.10:FF:000002">
    <property type="entry name" value="40S ribosomal protein S15"/>
    <property type="match status" value="1"/>
</dbReference>
<dbReference type="PRINTS" id="PR00975">
    <property type="entry name" value="RIBOSOMALS19"/>
</dbReference>
<evidence type="ECO:0000256" key="3">
    <source>
        <dbReference type="ARBA" id="ARBA00023274"/>
    </source>
</evidence>
<dbReference type="NCBIfam" id="TIGR01025">
    <property type="entry name" value="uS19_arch"/>
    <property type="match status" value="1"/>
</dbReference>
<reference evidence="5" key="1">
    <citation type="submission" date="2019-11" db="EMBL/GenBank/DDBJ databases">
        <authorList>
            <person name="Liu Y."/>
            <person name="Hou J."/>
            <person name="Li T.-Q."/>
            <person name="Guan C.-H."/>
            <person name="Wu X."/>
            <person name="Wu H.-Z."/>
            <person name="Ling F."/>
            <person name="Zhang R."/>
            <person name="Shi X.-G."/>
            <person name="Ren J.-P."/>
            <person name="Chen E.-F."/>
            <person name="Sun J.-M."/>
        </authorList>
    </citation>
    <scope>NUCLEOTIDE SEQUENCE</scope>
    <source>
        <strain evidence="5">Adult_tree_wgs_1</strain>
        <tissue evidence="5">Leaves</tissue>
    </source>
</reference>
<comment type="caution">
    <text evidence="5">The sequence shown here is derived from an EMBL/GenBank/DDBJ whole genome shotgun (WGS) entry which is preliminary data.</text>
</comment>
<dbReference type="InterPro" id="IPR002222">
    <property type="entry name" value="Ribosomal_uS19"/>
</dbReference>
<name>A0A834L4U7_RHOSS</name>
<protein>
    <recommendedName>
        <fullName evidence="7">40S ribosomal protein S15</fullName>
    </recommendedName>
</protein>
<evidence type="ECO:0000256" key="4">
    <source>
        <dbReference type="RuleBase" id="RU003485"/>
    </source>
</evidence>
<dbReference type="InterPro" id="IPR005713">
    <property type="entry name" value="Ribosomal_uS19_euk/arc"/>
</dbReference>
<dbReference type="GO" id="GO:0000028">
    <property type="term" value="P:ribosomal small subunit assembly"/>
    <property type="evidence" value="ECO:0007669"/>
    <property type="project" value="TreeGrafter"/>
</dbReference>
<dbReference type="HAMAP" id="MF_00531">
    <property type="entry name" value="Ribosomal_uS19"/>
    <property type="match status" value="1"/>
</dbReference>
<dbReference type="AlphaFoldDB" id="A0A834L4U7"/>
<evidence type="ECO:0000256" key="2">
    <source>
        <dbReference type="ARBA" id="ARBA00022980"/>
    </source>
</evidence>
<evidence type="ECO:0000313" key="5">
    <source>
        <dbReference type="EMBL" id="KAF7113552.1"/>
    </source>
</evidence>
<dbReference type="PANTHER" id="PTHR11880:SF2">
    <property type="entry name" value="SMALL RIBOSOMAL SUBUNIT PROTEIN US19"/>
    <property type="match status" value="1"/>
</dbReference>
<dbReference type="GO" id="GO:0003735">
    <property type="term" value="F:structural constituent of ribosome"/>
    <property type="evidence" value="ECO:0007669"/>
    <property type="project" value="InterPro"/>
</dbReference>
<dbReference type="NCBIfam" id="NF003121">
    <property type="entry name" value="PRK04038.1"/>
    <property type="match status" value="1"/>
</dbReference>
<dbReference type="GO" id="GO:0006412">
    <property type="term" value="P:translation"/>
    <property type="evidence" value="ECO:0007669"/>
    <property type="project" value="InterPro"/>
</dbReference>
<accession>A0A834L4U7</accession>
<sequence>MADVEMDVSTGQPKKRTLKKFRFRGVDLDVLLDMSTDELVGLFTGRGRRRFQRGLTRKPMALNNKLRKAKREAPAGEKPNLVKTHLHNMIIVPEMIGSVIGVLDLVQARQAWETRYPSPPSPTMADVEMDVAAGQPKKRTFKKFRFRGVDLDVLVDMSTDELVKLFTGRGRRRFQRGLTRKPMALNNKLRKAKREAPAGEKPNLVKTHLHNMIIVPEMIGSVIGGVQRQDIQPNVEMDVAAGQPKKRTFKKFRFRGVDLDVLLDMSTDELVKLFTARPHKRFQRGLTGKRMALNNKLRKAKREAPAGEKPNLVKTHLHNMIIVPEMIGSVIGVYIGKTFNQVEIKPEMIGHYLAEFSISYKPVKHGRPSIGATHSSRFIPLRDALGKHTSTDFDSSSVATDKAKGMQHQLSFCYWKDGMEEDHGNLVSFVTDGAWIASVYYMSCFLNFCNGSLSKIIGAGMGY</sequence>
<dbReference type="SUPFAM" id="SSF54570">
    <property type="entry name" value="Ribosomal protein S19"/>
    <property type="match status" value="3"/>
</dbReference>